<gene>
    <name evidence="4" type="primary">PRAP1</name>
</gene>
<evidence type="ECO:0000256" key="2">
    <source>
        <dbReference type="SAM" id="Phobius"/>
    </source>
</evidence>
<dbReference type="GeneID" id="102512750"/>
<keyword evidence="3" id="KW-1185">Reference proteome</keyword>
<feature type="compositionally biased region" description="Basic and acidic residues" evidence="1">
    <location>
        <begin position="158"/>
        <end position="168"/>
    </location>
</feature>
<dbReference type="Proteomes" id="UP000694856">
    <property type="component" value="Chromosome 11"/>
</dbReference>
<keyword evidence="2" id="KW-0812">Transmembrane</keyword>
<feature type="transmembrane region" description="Helical" evidence="2">
    <location>
        <begin position="40"/>
        <end position="59"/>
    </location>
</feature>
<dbReference type="AlphaFoldDB" id="A0A8B8TVZ7"/>
<name>A0A8B8TVZ7_CAMFR</name>
<dbReference type="Pfam" id="PF15314">
    <property type="entry name" value="PRAP"/>
    <property type="match status" value="1"/>
</dbReference>
<dbReference type="InterPro" id="IPR027922">
    <property type="entry name" value="PRAP"/>
</dbReference>
<dbReference type="RefSeq" id="XP_032346477.1">
    <property type="nucleotide sequence ID" value="XM_032490586.1"/>
</dbReference>
<reference evidence="4" key="1">
    <citation type="submission" date="2025-08" db="UniProtKB">
        <authorList>
            <consortium name="RefSeq"/>
        </authorList>
    </citation>
    <scope>IDENTIFICATION</scope>
    <source>
        <tissue evidence="4">Ear skin</tissue>
    </source>
</reference>
<evidence type="ECO:0000313" key="4">
    <source>
        <dbReference type="RefSeq" id="XP_032346477.1"/>
    </source>
</evidence>
<dbReference type="CTD" id="118471"/>
<evidence type="ECO:0000256" key="1">
    <source>
        <dbReference type="SAM" id="MobiDB-lite"/>
    </source>
</evidence>
<keyword evidence="2" id="KW-0472">Membrane</keyword>
<proteinExistence type="predicted"/>
<dbReference type="PANTHER" id="PTHR37861:SF1">
    <property type="entry name" value="PROLINE-RICH ACIDIC PROTEIN 1"/>
    <property type="match status" value="1"/>
</dbReference>
<accession>A0A8B8TVZ7</accession>
<dbReference type="PANTHER" id="PTHR37861">
    <property type="entry name" value="PROLINE-RICH ACIDIC PROTEIN 1"/>
    <property type="match status" value="1"/>
</dbReference>
<keyword evidence="2" id="KW-1133">Transmembrane helix</keyword>
<feature type="region of interest" description="Disordered" evidence="1">
    <location>
        <begin position="148"/>
        <end position="168"/>
    </location>
</feature>
<evidence type="ECO:0000313" key="3">
    <source>
        <dbReference type="Proteomes" id="UP000694856"/>
    </source>
</evidence>
<organism evidence="3 4">
    <name type="scientific">Camelus ferus</name>
    <name type="common">Wild bactrian camel</name>
    <name type="synonym">Camelus bactrianus ferus</name>
    <dbReference type="NCBI Taxonomy" id="419612"/>
    <lineage>
        <taxon>Eukaryota</taxon>
        <taxon>Metazoa</taxon>
        <taxon>Chordata</taxon>
        <taxon>Craniata</taxon>
        <taxon>Vertebrata</taxon>
        <taxon>Euteleostomi</taxon>
        <taxon>Mammalia</taxon>
        <taxon>Eutheria</taxon>
        <taxon>Laurasiatheria</taxon>
        <taxon>Artiodactyla</taxon>
        <taxon>Tylopoda</taxon>
        <taxon>Camelidae</taxon>
        <taxon>Camelus</taxon>
    </lineage>
</organism>
<sequence length="168" mass="18642">MTVLTTIWMTLVLGHEEDGSALTQPGLLCRRSRKQTDSRLLLVIGLVAVLPWEAGSVLIPQVLLKTKGKVGMEQDTKEAWGVRAMEPLEKDNQLMGLLVAPKVAAAPWEGEQGAKDILGPEPDRDSLYHSWLEEPQEEAGVRALVLPSHQVLEGPEEDRDHIYHPRES</sequence>
<protein>
    <submittedName>
        <fullName evidence="4">Proline-rich acidic protein 1 isoform X1</fullName>
    </submittedName>
</protein>